<comment type="caution">
    <text evidence="3">The sequence shown here is derived from an EMBL/GenBank/DDBJ whole genome shotgun (WGS) entry which is preliminary data.</text>
</comment>
<evidence type="ECO:0000256" key="1">
    <source>
        <dbReference type="PROSITE-ProRule" id="PRU00047"/>
    </source>
</evidence>
<evidence type="ECO:0000259" key="2">
    <source>
        <dbReference type="PROSITE" id="PS50158"/>
    </source>
</evidence>
<evidence type="ECO:0000313" key="4">
    <source>
        <dbReference type="Proteomes" id="UP001151760"/>
    </source>
</evidence>
<dbReference type="EMBL" id="BQNB010012863">
    <property type="protein sequence ID" value="GJT08855.1"/>
    <property type="molecule type" value="Genomic_DNA"/>
</dbReference>
<dbReference type="SUPFAM" id="SSF57756">
    <property type="entry name" value="Retrovirus zinc finger-like domains"/>
    <property type="match status" value="1"/>
</dbReference>
<organism evidence="3 4">
    <name type="scientific">Tanacetum coccineum</name>
    <dbReference type="NCBI Taxonomy" id="301880"/>
    <lineage>
        <taxon>Eukaryota</taxon>
        <taxon>Viridiplantae</taxon>
        <taxon>Streptophyta</taxon>
        <taxon>Embryophyta</taxon>
        <taxon>Tracheophyta</taxon>
        <taxon>Spermatophyta</taxon>
        <taxon>Magnoliopsida</taxon>
        <taxon>eudicotyledons</taxon>
        <taxon>Gunneridae</taxon>
        <taxon>Pentapetalae</taxon>
        <taxon>asterids</taxon>
        <taxon>campanulids</taxon>
        <taxon>Asterales</taxon>
        <taxon>Asteraceae</taxon>
        <taxon>Asteroideae</taxon>
        <taxon>Anthemideae</taxon>
        <taxon>Anthemidinae</taxon>
        <taxon>Tanacetum</taxon>
    </lineage>
</organism>
<proteinExistence type="predicted"/>
<keyword evidence="1" id="KW-0862">Zinc</keyword>
<keyword evidence="1" id="KW-0479">Metal-binding</keyword>
<dbReference type="PROSITE" id="PS50158">
    <property type="entry name" value="ZF_CCHC"/>
    <property type="match status" value="1"/>
</dbReference>
<protein>
    <submittedName>
        <fullName evidence="3">Integrase, catalytic region, zinc finger, CCHC-type containing protein</fullName>
    </submittedName>
</protein>
<dbReference type="Proteomes" id="UP001151760">
    <property type="component" value="Unassembled WGS sequence"/>
</dbReference>
<name>A0ABQ5B1V9_9ASTR</name>
<dbReference type="Pfam" id="PF00098">
    <property type="entry name" value="zf-CCHC"/>
    <property type="match status" value="1"/>
</dbReference>
<keyword evidence="1" id="KW-0863">Zinc-finger</keyword>
<dbReference type="InterPro" id="IPR001878">
    <property type="entry name" value="Znf_CCHC"/>
</dbReference>
<sequence length="107" mass="12247">MMLVARAITHRYSTLTYNQLRTSSNTRNQAVIQDGKVDMQSKNVGYAKNGKANVQCYNCNVKGHYASDCPKPKVHEARYFREQMLLAMKDEARGNLNDVENDFIWGN</sequence>
<dbReference type="Gene3D" id="4.10.60.10">
    <property type="entry name" value="Zinc finger, CCHC-type"/>
    <property type="match status" value="1"/>
</dbReference>
<evidence type="ECO:0000313" key="3">
    <source>
        <dbReference type="EMBL" id="GJT08855.1"/>
    </source>
</evidence>
<dbReference type="SMART" id="SM00343">
    <property type="entry name" value="ZnF_C2HC"/>
    <property type="match status" value="1"/>
</dbReference>
<keyword evidence="4" id="KW-1185">Reference proteome</keyword>
<accession>A0ABQ5B1V9</accession>
<reference evidence="3" key="2">
    <citation type="submission" date="2022-01" db="EMBL/GenBank/DDBJ databases">
        <authorList>
            <person name="Yamashiro T."/>
            <person name="Shiraishi A."/>
            <person name="Satake H."/>
            <person name="Nakayama K."/>
        </authorList>
    </citation>
    <scope>NUCLEOTIDE SEQUENCE</scope>
</reference>
<feature type="domain" description="CCHC-type" evidence="2">
    <location>
        <begin position="56"/>
        <end position="71"/>
    </location>
</feature>
<reference evidence="3" key="1">
    <citation type="journal article" date="2022" name="Int. J. Mol. Sci.">
        <title>Draft Genome of Tanacetum Coccineum: Genomic Comparison of Closely Related Tanacetum-Family Plants.</title>
        <authorList>
            <person name="Yamashiro T."/>
            <person name="Shiraishi A."/>
            <person name="Nakayama K."/>
            <person name="Satake H."/>
        </authorList>
    </citation>
    <scope>NUCLEOTIDE SEQUENCE</scope>
</reference>
<dbReference type="InterPro" id="IPR036875">
    <property type="entry name" value="Znf_CCHC_sf"/>
</dbReference>
<gene>
    <name evidence="3" type="ORF">Tco_0843317</name>
</gene>